<evidence type="ECO:0000313" key="1">
    <source>
        <dbReference type="EMBL" id="SHO59956.1"/>
    </source>
</evidence>
<dbReference type="InterPro" id="IPR036641">
    <property type="entry name" value="HPT_dom_sf"/>
</dbReference>
<dbReference type="AlphaFoldDB" id="A0A1M7Z5N2"/>
<dbReference type="OrthoDB" id="7478530at2"/>
<protein>
    <recommendedName>
        <fullName evidence="3">HPt domain-containing protein</fullName>
    </recommendedName>
</protein>
<accession>A0A1M7Z5N2</accession>
<evidence type="ECO:0000313" key="2">
    <source>
        <dbReference type="Proteomes" id="UP000184609"/>
    </source>
</evidence>
<dbReference type="Proteomes" id="UP000184609">
    <property type="component" value="Unassembled WGS sequence"/>
</dbReference>
<dbReference type="STRING" id="1073327.SAMN04488108_0475"/>
<proteinExistence type="predicted"/>
<sequence>MSLAYPELNQHILDMAEGDEEFREDLTKAIHSGLIELQEKYAEGKQLKDDVIIQQIRHKVKPTLAMFGFDDLSEILIAGKVIIETSGFGDEFDSHFSLFQSKLKVAIQEVKYLLEPKLNS</sequence>
<dbReference type="RefSeq" id="WP_073570142.1">
    <property type="nucleotide sequence ID" value="NZ_FRXN01000001.1"/>
</dbReference>
<dbReference type="GO" id="GO:0000160">
    <property type="term" value="P:phosphorelay signal transduction system"/>
    <property type="evidence" value="ECO:0007669"/>
    <property type="project" value="InterPro"/>
</dbReference>
<name>A0A1M7Z5N2_9BACT</name>
<evidence type="ECO:0008006" key="3">
    <source>
        <dbReference type="Google" id="ProtNLM"/>
    </source>
</evidence>
<dbReference type="EMBL" id="FRXN01000001">
    <property type="protein sequence ID" value="SHO59956.1"/>
    <property type="molecule type" value="Genomic_DNA"/>
</dbReference>
<keyword evidence="2" id="KW-1185">Reference proteome</keyword>
<gene>
    <name evidence="1" type="ORF">SAMN04488108_0475</name>
</gene>
<reference evidence="2" key="1">
    <citation type="submission" date="2016-12" db="EMBL/GenBank/DDBJ databases">
        <authorList>
            <person name="Varghese N."/>
            <person name="Submissions S."/>
        </authorList>
    </citation>
    <scope>NUCLEOTIDE SEQUENCE [LARGE SCALE GENOMIC DNA]</scope>
    <source>
        <strain evidence="2">DSM 25035</strain>
    </source>
</reference>
<dbReference type="SUPFAM" id="SSF47226">
    <property type="entry name" value="Histidine-containing phosphotransfer domain, HPT domain"/>
    <property type="match status" value="1"/>
</dbReference>
<organism evidence="1 2">
    <name type="scientific">Algoriphagus zhangzhouensis</name>
    <dbReference type="NCBI Taxonomy" id="1073327"/>
    <lineage>
        <taxon>Bacteria</taxon>
        <taxon>Pseudomonadati</taxon>
        <taxon>Bacteroidota</taxon>
        <taxon>Cytophagia</taxon>
        <taxon>Cytophagales</taxon>
        <taxon>Cyclobacteriaceae</taxon>
        <taxon>Algoriphagus</taxon>
    </lineage>
</organism>